<evidence type="ECO:0000313" key="3">
    <source>
        <dbReference type="Proteomes" id="UP001172457"/>
    </source>
</evidence>
<sequence length="522" mass="58356">MGGLIELRNGGRKFSRYSKDGSKLSLLDRFLVTNNFFCKWSHSFVTILPRGLSDHCPLIMDTVAINFGPTYFKFFNSWLLNSSLEKVVKECWQSVSIPAYTPPIQRFMLKLRLLKKKIREWRKSEFDQICRNKKIWADKSANLDLKAESGSLSFEERKERMEIDLKLFELEKAEALDLKQKARTRWAVDGDDNSKLFHGFINHNKRKNFVHGISVNGVWLALRKGRLKKRFGGCDGEKAPGPDGFSFKFLKSFWDTIKVDLIDAVNAFEHGGELTSGSNSSFVCLIPKIVSPVSLVDYRPISLIGCLYKVISKVLANRLKTVISSVVSNVQTAFISGRSILDGPLIVSEVMAWAKKSQETADGAKNFDKAFDSIRNCLNSSSISILLNGSPTKEFKPQIGVRQGDPLAPFLFILAAEGLHVAMLEALEKGVFKGVQLPNGGPTVSHLQYADDAIFLGDWSRSNIRNLIRVLRCFHLSSGLRVNWTKSNLIGVGVETHEIAATANSINCKVGSLPLFYLGLPI</sequence>
<dbReference type="SUPFAM" id="SSF56219">
    <property type="entry name" value="DNase I-like"/>
    <property type="match status" value="1"/>
</dbReference>
<dbReference type="AlphaFoldDB" id="A0AA38S436"/>
<dbReference type="Proteomes" id="UP001172457">
    <property type="component" value="Unassembled WGS sequence"/>
</dbReference>
<reference evidence="2" key="1">
    <citation type="submission" date="2023-03" db="EMBL/GenBank/DDBJ databases">
        <title>Chromosome-scale reference genome and RAD-based genetic map of yellow starthistle (Centaurea solstitialis) reveal putative structural variation and QTLs associated with invader traits.</title>
        <authorList>
            <person name="Reatini B."/>
            <person name="Cang F.A."/>
            <person name="Jiang Q."/>
            <person name="Mckibben M.T.W."/>
            <person name="Barker M.S."/>
            <person name="Rieseberg L.H."/>
            <person name="Dlugosch K.M."/>
        </authorList>
    </citation>
    <scope>NUCLEOTIDE SEQUENCE</scope>
    <source>
        <strain evidence="2">CAN-66</strain>
        <tissue evidence="2">Leaf</tissue>
    </source>
</reference>
<dbReference type="CDD" id="cd01650">
    <property type="entry name" value="RT_nLTR_like"/>
    <property type="match status" value="1"/>
</dbReference>
<keyword evidence="3" id="KW-1185">Reference proteome</keyword>
<dbReference type="SUPFAM" id="SSF56672">
    <property type="entry name" value="DNA/RNA polymerases"/>
    <property type="match status" value="1"/>
</dbReference>
<dbReference type="InterPro" id="IPR052343">
    <property type="entry name" value="Retrotransposon-Effector_Assoc"/>
</dbReference>
<protein>
    <recommendedName>
        <fullName evidence="1">Reverse transcriptase domain-containing protein</fullName>
    </recommendedName>
</protein>
<dbReference type="PROSITE" id="PS50878">
    <property type="entry name" value="RT_POL"/>
    <property type="match status" value="1"/>
</dbReference>
<gene>
    <name evidence="2" type="ORF">OSB04_un000946</name>
</gene>
<name>A0AA38S436_9ASTR</name>
<feature type="domain" description="Reverse transcriptase" evidence="1">
    <location>
        <begin position="267"/>
        <end position="522"/>
    </location>
</feature>
<dbReference type="EMBL" id="JARYMX010000100">
    <property type="protein sequence ID" value="KAJ9535890.1"/>
    <property type="molecule type" value="Genomic_DNA"/>
</dbReference>
<accession>A0AA38S436</accession>
<dbReference type="InterPro" id="IPR036691">
    <property type="entry name" value="Endo/exonu/phosph_ase_sf"/>
</dbReference>
<dbReference type="InterPro" id="IPR043502">
    <property type="entry name" value="DNA/RNA_pol_sf"/>
</dbReference>
<dbReference type="Pfam" id="PF00078">
    <property type="entry name" value="RVT_1"/>
    <property type="match status" value="1"/>
</dbReference>
<dbReference type="PANTHER" id="PTHR46890">
    <property type="entry name" value="NON-LTR RETROLELEMENT REVERSE TRANSCRIPTASE-LIKE PROTEIN-RELATED"/>
    <property type="match status" value="1"/>
</dbReference>
<dbReference type="InterPro" id="IPR000477">
    <property type="entry name" value="RT_dom"/>
</dbReference>
<organism evidence="2 3">
    <name type="scientific">Centaurea solstitialis</name>
    <name type="common">yellow star-thistle</name>
    <dbReference type="NCBI Taxonomy" id="347529"/>
    <lineage>
        <taxon>Eukaryota</taxon>
        <taxon>Viridiplantae</taxon>
        <taxon>Streptophyta</taxon>
        <taxon>Embryophyta</taxon>
        <taxon>Tracheophyta</taxon>
        <taxon>Spermatophyta</taxon>
        <taxon>Magnoliopsida</taxon>
        <taxon>eudicotyledons</taxon>
        <taxon>Gunneridae</taxon>
        <taxon>Pentapetalae</taxon>
        <taxon>asterids</taxon>
        <taxon>campanulids</taxon>
        <taxon>Asterales</taxon>
        <taxon>Asteraceae</taxon>
        <taxon>Carduoideae</taxon>
        <taxon>Cardueae</taxon>
        <taxon>Centaureinae</taxon>
        <taxon>Centaurea</taxon>
    </lineage>
</organism>
<dbReference type="PANTHER" id="PTHR46890:SF50">
    <property type="entry name" value="RNA-DIRECTED DNA POLYMERASE, EUKARYOTA, REVERSE TRANSCRIPTASE ZINC-BINDING DOMAIN PROTEIN-RELATED"/>
    <property type="match status" value="1"/>
</dbReference>
<evidence type="ECO:0000313" key="2">
    <source>
        <dbReference type="EMBL" id="KAJ9535890.1"/>
    </source>
</evidence>
<proteinExistence type="predicted"/>
<evidence type="ECO:0000259" key="1">
    <source>
        <dbReference type="PROSITE" id="PS50878"/>
    </source>
</evidence>
<comment type="caution">
    <text evidence="2">The sequence shown here is derived from an EMBL/GenBank/DDBJ whole genome shotgun (WGS) entry which is preliminary data.</text>
</comment>